<evidence type="ECO:0000313" key="2">
    <source>
        <dbReference type="EMBL" id="QFZ23083.1"/>
    </source>
</evidence>
<feature type="transmembrane region" description="Helical" evidence="1">
    <location>
        <begin position="201"/>
        <end position="225"/>
    </location>
</feature>
<name>A0A5Q0HAX6_SACSY</name>
<feature type="transmembrane region" description="Helical" evidence="1">
    <location>
        <begin position="163"/>
        <end position="186"/>
    </location>
</feature>
<proteinExistence type="predicted"/>
<keyword evidence="1" id="KW-1133">Transmembrane helix</keyword>
<dbReference type="EMBL" id="CP034550">
    <property type="protein sequence ID" value="QFZ23083.1"/>
    <property type="molecule type" value="Genomic_DNA"/>
</dbReference>
<feature type="transmembrane region" description="Helical" evidence="1">
    <location>
        <begin position="124"/>
        <end position="143"/>
    </location>
</feature>
<feature type="transmembrane region" description="Helical" evidence="1">
    <location>
        <begin position="338"/>
        <end position="357"/>
    </location>
</feature>
<reference evidence="3" key="1">
    <citation type="journal article" date="2021" name="Curr. Microbiol.">
        <title>Complete genome of nocamycin-producing strain Saccharothrix syringae NRRL B-16468 reveals the biosynthetic potential for secondary metabolites.</title>
        <authorList>
            <person name="Mo X."/>
            <person name="Yang S."/>
        </authorList>
    </citation>
    <scope>NUCLEOTIDE SEQUENCE [LARGE SCALE GENOMIC DNA]</scope>
    <source>
        <strain evidence="3">ATCC 51364 / DSM 43886 / JCM 6844 / KCTC 9398 / NBRC 14523 / NRRL B-16468 / INA 2240</strain>
    </source>
</reference>
<protein>
    <submittedName>
        <fullName evidence="2">DUF4173 domain-containing protein</fullName>
    </submittedName>
</protein>
<feature type="transmembrane region" description="Helical" evidence="1">
    <location>
        <begin position="245"/>
        <end position="268"/>
    </location>
</feature>
<dbReference type="KEGG" id="ssyi:EKG83_41680"/>
<keyword evidence="3" id="KW-1185">Reference proteome</keyword>
<dbReference type="AlphaFoldDB" id="A0A5Q0HAX6"/>
<sequence length="437" mass="46455">MSPTRVLLTATAAGTAAALLITLDRPGLGWPLTAALVFVLLGGRVTPVWATLSTALFAVSAITASEWLFTLCATAGCAAASLAVVGGRTARGLVFGMAAVPGAAFRAIPWLAKHLKQNGAPRTRPALITLALLTVFVPLLAGADPTFAGLLTSLLPHTSAEPVLLFTAVALGTLGACHLLVVPVVLDDDVSGRRRIGRREWVLPVGALVVLFAAFVAVQVATLFGGDDHVRTTADLTYAQYARSGFWQLLAVTVLTLAVIGTVAYLAAPEDHRPLRLLLGALGALTLVIVASALTRMWLYQQAYGFTVLRVLVSAFELWLGVVYLLVLAAGVRMAGAWLPRAVLACGFVALLGLAALNPDRFIAERNVARWQETGRIDASYLGRLSDDAVPALLVLPDDLRVCRDHPAEDDWRTWNLGRERARRALAERPVSACSRR</sequence>
<feature type="transmembrane region" description="Helical" evidence="1">
    <location>
        <begin position="311"/>
        <end position="331"/>
    </location>
</feature>
<keyword evidence="1" id="KW-0472">Membrane</keyword>
<feature type="transmembrane region" description="Helical" evidence="1">
    <location>
        <begin position="34"/>
        <end position="60"/>
    </location>
</feature>
<dbReference type="Proteomes" id="UP000325787">
    <property type="component" value="Chromosome"/>
</dbReference>
<dbReference type="InterPro" id="IPR025291">
    <property type="entry name" value="DUF4153"/>
</dbReference>
<dbReference type="OrthoDB" id="9767931at2"/>
<evidence type="ECO:0000256" key="1">
    <source>
        <dbReference type="SAM" id="Phobius"/>
    </source>
</evidence>
<dbReference type="Pfam" id="PF13687">
    <property type="entry name" value="DUF4153"/>
    <property type="match status" value="1"/>
</dbReference>
<accession>A0A5Q0HAX6</accession>
<evidence type="ECO:0000313" key="3">
    <source>
        <dbReference type="Proteomes" id="UP000325787"/>
    </source>
</evidence>
<gene>
    <name evidence="2" type="ORF">EKG83_41680</name>
</gene>
<feature type="transmembrane region" description="Helical" evidence="1">
    <location>
        <begin position="275"/>
        <end position="299"/>
    </location>
</feature>
<dbReference type="RefSeq" id="WP_051766808.1">
    <property type="nucleotide sequence ID" value="NZ_CP034550.1"/>
</dbReference>
<feature type="transmembrane region" description="Helical" evidence="1">
    <location>
        <begin position="67"/>
        <end position="87"/>
    </location>
</feature>
<organism evidence="2 3">
    <name type="scientific">Saccharothrix syringae</name>
    <name type="common">Nocardiopsis syringae</name>
    <dbReference type="NCBI Taxonomy" id="103733"/>
    <lineage>
        <taxon>Bacteria</taxon>
        <taxon>Bacillati</taxon>
        <taxon>Actinomycetota</taxon>
        <taxon>Actinomycetes</taxon>
        <taxon>Pseudonocardiales</taxon>
        <taxon>Pseudonocardiaceae</taxon>
        <taxon>Saccharothrix</taxon>
    </lineage>
</organism>
<keyword evidence="1" id="KW-0812">Transmembrane</keyword>